<accession>A0A1C5ANU8</accession>
<name>A0A1C5ANU8_9ACTN</name>
<dbReference type="Proteomes" id="UP000198797">
    <property type="component" value="Unassembled WGS sequence"/>
</dbReference>
<dbReference type="OrthoDB" id="148766at2"/>
<dbReference type="AlphaFoldDB" id="A0A1C5ANU8"/>
<evidence type="ECO:0000313" key="4">
    <source>
        <dbReference type="Proteomes" id="UP000198797"/>
    </source>
</evidence>
<reference evidence="4" key="1">
    <citation type="submission" date="2016-06" db="EMBL/GenBank/DDBJ databases">
        <authorList>
            <person name="Varghese N."/>
            <person name="Submissions Spin"/>
        </authorList>
    </citation>
    <scope>NUCLEOTIDE SEQUENCE [LARGE SCALE GENOMIC DNA]</scope>
    <source>
        <strain evidence="4">DSM 44100</strain>
    </source>
</reference>
<dbReference type="Pfam" id="PF09359">
    <property type="entry name" value="VTC"/>
    <property type="match status" value="1"/>
</dbReference>
<gene>
    <name evidence="3" type="ORF">GA0070216_12079</name>
</gene>
<organism evidence="3 4">
    <name type="scientific">Micromonospora matsumotoense</name>
    <dbReference type="NCBI Taxonomy" id="121616"/>
    <lineage>
        <taxon>Bacteria</taxon>
        <taxon>Bacillati</taxon>
        <taxon>Actinomycetota</taxon>
        <taxon>Actinomycetes</taxon>
        <taxon>Micromonosporales</taxon>
        <taxon>Micromonosporaceae</taxon>
        <taxon>Micromonospora</taxon>
    </lineage>
</organism>
<keyword evidence="4" id="KW-1185">Reference proteome</keyword>
<protein>
    <submittedName>
        <fullName evidence="3">VTC domain-containing protein</fullName>
    </submittedName>
</protein>
<dbReference type="RefSeq" id="WP_091252399.1">
    <property type="nucleotide sequence ID" value="NZ_FMCU01000020.1"/>
</dbReference>
<feature type="domain" description="VTC" evidence="2">
    <location>
        <begin position="31"/>
        <end position="235"/>
    </location>
</feature>
<dbReference type="InterPro" id="IPR018966">
    <property type="entry name" value="VTC_domain"/>
</dbReference>
<evidence type="ECO:0000259" key="2">
    <source>
        <dbReference type="Pfam" id="PF09359"/>
    </source>
</evidence>
<dbReference type="InterPro" id="IPR033469">
    <property type="entry name" value="CYTH-like_dom_sf"/>
</dbReference>
<evidence type="ECO:0000256" key="1">
    <source>
        <dbReference type="SAM" id="MobiDB-lite"/>
    </source>
</evidence>
<evidence type="ECO:0000313" key="3">
    <source>
        <dbReference type="EMBL" id="SCF46823.1"/>
    </source>
</evidence>
<dbReference type="CDD" id="cd07750">
    <property type="entry name" value="PolyPPase_VTC_like"/>
    <property type="match status" value="1"/>
</dbReference>
<feature type="region of interest" description="Disordered" evidence="1">
    <location>
        <begin position="256"/>
        <end position="296"/>
    </location>
</feature>
<sequence>MTTLDPPTTALAPLTPIGLTELTERAALQTRFDRKYLLPVAEIPHLLAGLDRTDQVLEIDGRRAFRYESIYFDTADLVSFRLTARRRRRRFKIRTRTYLDSGLCWLEVKTEGTRGGTVKERLPYRLDDSGTLTPGLPFVDGVLAALSSGPALTFSPTLTTSYLRSTLYLPATASRATIDVALRWEDHRGRRLALPELAIIETKTGSTASHVDRLLWRQGHRPVAISKYATGLAALDPELPAGRWRRTLRRHFHPTSHACRDAEPGASHRGGAGGDPGVASGSCGGSRNAYPTPRTV</sequence>
<dbReference type="EMBL" id="FMCU01000020">
    <property type="protein sequence ID" value="SCF46823.1"/>
    <property type="molecule type" value="Genomic_DNA"/>
</dbReference>
<dbReference type="STRING" id="121616.GA0070216_12079"/>
<proteinExistence type="predicted"/>
<dbReference type="SUPFAM" id="SSF55154">
    <property type="entry name" value="CYTH-like phosphatases"/>
    <property type="match status" value="1"/>
</dbReference>